<dbReference type="GO" id="GO:0008703">
    <property type="term" value="F:5-amino-6-(5-phosphoribosylamino)uracil reductase activity"/>
    <property type="evidence" value="ECO:0007669"/>
    <property type="project" value="InterPro"/>
</dbReference>
<name>A0A6J4TKU4_9ACTN</name>
<evidence type="ECO:0000259" key="1">
    <source>
        <dbReference type="Pfam" id="PF01872"/>
    </source>
</evidence>
<reference evidence="2" key="1">
    <citation type="submission" date="2020-02" db="EMBL/GenBank/DDBJ databases">
        <authorList>
            <person name="Meier V. D."/>
        </authorList>
    </citation>
    <scope>NUCLEOTIDE SEQUENCE</scope>
    <source>
        <strain evidence="2">AVDCRST_MAG67</strain>
    </source>
</reference>
<dbReference type="InterPro" id="IPR002734">
    <property type="entry name" value="RibDG_C"/>
</dbReference>
<sequence>MRRVLLEMSMSLDGYVTGPDVSDEEPMGRGGEVLHEWMFAGRSPAESKAWQTKHFSGVGAVIMGRRMVDLGIGRWGEEPVFHAPCFVVTHRPAEMIVKNGGTSYTFVTGGVTEALRRAQDAAGSRDVLVNGGGEINRQFLHARLVDEVRLHLVPAALGGGARLLDGARSDLGLVATAATATPLVTHLTYEVERGASGAS</sequence>
<dbReference type="Pfam" id="PF01872">
    <property type="entry name" value="RibD_C"/>
    <property type="match status" value="1"/>
</dbReference>
<dbReference type="Gene3D" id="3.40.430.10">
    <property type="entry name" value="Dihydrofolate Reductase, subunit A"/>
    <property type="match status" value="1"/>
</dbReference>
<dbReference type="AlphaFoldDB" id="A0A6J4TKU4"/>
<protein>
    <submittedName>
        <fullName evidence="2">Dihydrofolate reductase homolog</fullName>
    </submittedName>
</protein>
<accession>A0A6J4TKU4</accession>
<gene>
    <name evidence="2" type="ORF">AVDCRST_MAG67-3604</name>
</gene>
<dbReference type="GO" id="GO:0009231">
    <property type="term" value="P:riboflavin biosynthetic process"/>
    <property type="evidence" value="ECO:0007669"/>
    <property type="project" value="InterPro"/>
</dbReference>
<proteinExistence type="predicted"/>
<dbReference type="PANTHER" id="PTHR38011:SF12">
    <property type="entry name" value="BIFUNCTIONAL DEAMINASE-REDUCTASE DOMAIN PROTEIN"/>
    <property type="match status" value="1"/>
</dbReference>
<dbReference type="PANTHER" id="PTHR38011">
    <property type="entry name" value="DIHYDROFOLATE REDUCTASE FAMILY PROTEIN (AFU_ORTHOLOGUE AFUA_8G06820)"/>
    <property type="match status" value="1"/>
</dbReference>
<organism evidence="2">
    <name type="scientific">uncultured Solirubrobacteraceae bacterium</name>
    <dbReference type="NCBI Taxonomy" id="1162706"/>
    <lineage>
        <taxon>Bacteria</taxon>
        <taxon>Bacillati</taxon>
        <taxon>Actinomycetota</taxon>
        <taxon>Thermoleophilia</taxon>
        <taxon>Solirubrobacterales</taxon>
        <taxon>Solirubrobacteraceae</taxon>
        <taxon>environmental samples</taxon>
    </lineage>
</organism>
<feature type="domain" description="Bacterial bifunctional deaminase-reductase C-terminal" evidence="1">
    <location>
        <begin position="4"/>
        <end position="169"/>
    </location>
</feature>
<dbReference type="InterPro" id="IPR024072">
    <property type="entry name" value="DHFR-like_dom_sf"/>
</dbReference>
<dbReference type="InterPro" id="IPR050765">
    <property type="entry name" value="Riboflavin_Biosynth_HTPR"/>
</dbReference>
<dbReference type="SUPFAM" id="SSF53597">
    <property type="entry name" value="Dihydrofolate reductase-like"/>
    <property type="match status" value="1"/>
</dbReference>
<evidence type="ECO:0000313" key="2">
    <source>
        <dbReference type="EMBL" id="CAA9525086.1"/>
    </source>
</evidence>
<dbReference type="EMBL" id="CADCVQ010000152">
    <property type="protein sequence ID" value="CAA9525086.1"/>
    <property type="molecule type" value="Genomic_DNA"/>
</dbReference>